<evidence type="ECO:0000313" key="2">
    <source>
        <dbReference type="Proteomes" id="UP001224644"/>
    </source>
</evidence>
<name>A0ABT8BEQ1_9HYPH</name>
<dbReference type="EMBL" id="JAUFPX010000006">
    <property type="protein sequence ID" value="MDN3590599.1"/>
    <property type="molecule type" value="Genomic_DNA"/>
</dbReference>
<evidence type="ECO:0000313" key="1">
    <source>
        <dbReference type="EMBL" id="MDN3590599.1"/>
    </source>
</evidence>
<dbReference type="Proteomes" id="UP001224644">
    <property type="component" value="Unassembled WGS sequence"/>
</dbReference>
<organism evidence="1 2">
    <name type="scientific">Methylobacterium adhaesivum</name>
    <dbReference type="NCBI Taxonomy" id="333297"/>
    <lineage>
        <taxon>Bacteria</taxon>
        <taxon>Pseudomonadati</taxon>
        <taxon>Pseudomonadota</taxon>
        <taxon>Alphaproteobacteria</taxon>
        <taxon>Hyphomicrobiales</taxon>
        <taxon>Methylobacteriaceae</taxon>
        <taxon>Methylobacterium</taxon>
    </lineage>
</organism>
<reference evidence="2" key="1">
    <citation type="journal article" date="2019" name="Int. J. Syst. Evol. Microbiol.">
        <title>The Global Catalogue of Microorganisms (GCM) 10K type strain sequencing project: providing services to taxonomists for standard genome sequencing and annotation.</title>
        <authorList>
            <consortium name="The Broad Institute Genomics Platform"/>
            <consortium name="The Broad Institute Genome Sequencing Center for Infectious Disease"/>
            <person name="Wu L."/>
            <person name="Ma J."/>
        </authorList>
    </citation>
    <scope>NUCLEOTIDE SEQUENCE [LARGE SCALE GENOMIC DNA]</scope>
    <source>
        <strain evidence="2">CECT 7069</strain>
    </source>
</reference>
<protein>
    <submittedName>
        <fullName evidence="1">Uncharacterized protein</fullName>
    </submittedName>
</protein>
<accession>A0ABT8BEQ1</accession>
<comment type="caution">
    <text evidence="1">The sequence shown here is derived from an EMBL/GenBank/DDBJ whole genome shotgun (WGS) entry which is preliminary data.</text>
</comment>
<dbReference type="RefSeq" id="WP_238223021.1">
    <property type="nucleotide sequence ID" value="NZ_BPQD01000003.1"/>
</dbReference>
<sequence length="204" mass="20753">MPVHATRPVFVFSSADVGTGPPATVGGSRLFGLSAAQFQSTPAALSIRLFAARRLTKVSDMGTASITTNTITRTTGNFITDGWLVGDSVGLRNTANVAAVDNAQITAVSATTLTFAANTFTAETPPANAEFWRLHLLSTSTLASGAGSTAGTAALDLFTDAKPFMDATPNRALAVGPGSGYFAALLSAVSSGGYVDITPLAGDY</sequence>
<gene>
    <name evidence="1" type="ORF">QWZ12_08230</name>
</gene>
<keyword evidence="2" id="KW-1185">Reference proteome</keyword>
<proteinExistence type="predicted"/>